<organism evidence="1 2">
    <name type="scientific">Mycobacterium asiaticum</name>
    <dbReference type="NCBI Taxonomy" id="1790"/>
    <lineage>
        <taxon>Bacteria</taxon>
        <taxon>Bacillati</taxon>
        <taxon>Actinomycetota</taxon>
        <taxon>Actinomycetes</taxon>
        <taxon>Mycobacteriales</taxon>
        <taxon>Mycobacteriaceae</taxon>
        <taxon>Mycobacterium</taxon>
    </lineage>
</organism>
<dbReference type="InterPro" id="IPR058714">
    <property type="entry name" value="LpqS"/>
</dbReference>
<evidence type="ECO:0008006" key="3">
    <source>
        <dbReference type="Google" id="ProtNLM"/>
    </source>
</evidence>
<name>A0A1A3CYW3_MYCAS</name>
<reference evidence="1 2" key="1">
    <citation type="submission" date="2016-06" db="EMBL/GenBank/DDBJ databases">
        <authorList>
            <person name="Kjaerup R.B."/>
            <person name="Dalgaard T.S."/>
            <person name="Juul-Madsen H.R."/>
        </authorList>
    </citation>
    <scope>NUCLEOTIDE SEQUENCE [LARGE SCALE GENOMIC DNA]</scope>
    <source>
        <strain evidence="1 2">1081914.2</strain>
    </source>
</reference>
<proteinExistence type="predicted"/>
<dbReference type="Proteomes" id="UP000093795">
    <property type="component" value="Unassembled WGS sequence"/>
</dbReference>
<evidence type="ECO:0000313" key="1">
    <source>
        <dbReference type="EMBL" id="OBI91582.1"/>
    </source>
</evidence>
<dbReference type="RefSeq" id="WP_065119054.1">
    <property type="nucleotide sequence ID" value="NZ_LZKQ01000025.1"/>
</dbReference>
<dbReference type="OrthoDB" id="4625631at2"/>
<dbReference type="EMBL" id="LZKQ01000025">
    <property type="protein sequence ID" value="OBI91582.1"/>
    <property type="molecule type" value="Genomic_DNA"/>
</dbReference>
<dbReference type="STRING" id="1790.A5645_06705"/>
<dbReference type="AlphaFoldDB" id="A0A1A3CYW3"/>
<accession>A0A1A3CYW3</accession>
<gene>
    <name evidence="1" type="ORF">A9X01_10390</name>
</gene>
<comment type="caution">
    <text evidence="1">The sequence shown here is derived from an EMBL/GenBank/DDBJ whole genome shotgun (WGS) entry which is preliminary data.</text>
</comment>
<sequence>MNLRRRSMRMAVLAAVAWLVAVVVVQCWLPHAQHHAPHAPHPLAAAVGGEFTVNADHAHFSDNSTPPCPLDMVAVPLSRSDATTFTPASVPPVAGIVVAHAHPAESTGRAPPGALDSSTRGQDLLTRYCLARR</sequence>
<evidence type="ECO:0000313" key="2">
    <source>
        <dbReference type="Proteomes" id="UP000093795"/>
    </source>
</evidence>
<dbReference type="Pfam" id="PF26327">
    <property type="entry name" value="LpqS"/>
    <property type="match status" value="1"/>
</dbReference>
<protein>
    <recommendedName>
        <fullName evidence="3">Lipoprotein LpqS</fullName>
    </recommendedName>
</protein>